<dbReference type="EMBL" id="JAJJMA010030241">
    <property type="protein sequence ID" value="MCL7024086.1"/>
    <property type="molecule type" value="Genomic_DNA"/>
</dbReference>
<evidence type="ECO:0000259" key="1">
    <source>
        <dbReference type="Pfam" id="PF13456"/>
    </source>
</evidence>
<protein>
    <recommendedName>
        <fullName evidence="1">RNase H type-1 domain-containing protein</fullName>
    </recommendedName>
</protein>
<feature type="domain" description="RNase H type-1" evidence="1">
    <location>
        <begin position="33"/>
        <end position="100"/>
    </location>
</feature>
<accession>A0AA41RV12</accession>
<dbReference type="InterPro" id="IPR002156">
    <property type="entry name" value="RNaseH_domain"/>
</dbReference>
<dbReference type="AlphaFoldDB" id="A0AA41RV12"/>
<proteinExistence type="predicted"/>
<keyword evidence="3" id="KW-1185">Reference proteome</keyword>
<organism evidence="2 3">
    <name type="scientific">Papaver nudicaule</name>
    <name type="common">Iceland poppy</name>
    <dbReference type="NCBI Taxonomy" id="74823"/>
    <lineage>
        <taxon>Eukaryota</taxon>
        <taxon>Viridiplantae</taxon>
        <taxon>Streptophyta</taxon>
        <taxon>Embryophyta</taxon>
        <taxon>Tracheophyta</taxon>
        <taxon>Spermatophyta</taxon>
        <taxon>Magnoliopsida</taxon>
        <taxon>Ranunculales</taxon>
        <taxon>Papaveraceae</taxon>
        <taxon>Papaveroideae</taxon>
        <taxon>Papaver</taxon>
    </lineage>
</organism>
<dbReference type="Pfam" id="PF13456">
    <property type="entry name" value="RVT_3"/>
    <property type="match status" value="1"/>
</dbReference>
<dbReference type="GO" id="GO:0003676">
    <property type="term" value="F:nucleic acid binding"/>
    <property type="evidence" value="ECO:0007669"/>
    <property type="project" value="InterPro"/>
</dbReference>
<name>A0AA41RV12_PAPNU</name>
<dbReference type="GO" id="GO:0004523">
    <property type="term" value="F:RNA-DNA hybrid ribonuclease activity"/>
    <property type="evidence" value="ECO:0007669"/>
    <property type="project" value="InterPro"/>
</dbReference>
<sequence>MVRYDWGSTDDEIKANAAANPMLTIEVCGTHKGYGVIIRDPMRNPIIVVSGAVKYVSPFYHELQGVSVGMKLARKYKMIHLDFDCVSEEVAEYVMESWDRKYECNCLPRFNSKNPNVKKKSCVKCSKSIINDVASSEKRNTDKIVSLMDEILYDGLELEREGGEFDVNFIPYLSSARGVWHLASLGVDQELRLNEIDEHEEIAEILYKEVYGHGSEEELMLHLEELKLSGQL</sequence>
<reference evidence="2" key="1">
    <citation type="submission" date="2022-03" db="EMBL/GenBank/DDBJ databases">
        <title>A functionally conserved STORR gene fusion in Papaver species that diverged 16.8 million years ago.</title>
        <authorList>
            <person name="Catania T."/>
        </authorList>
    </citation>
    <scope>NUCLEOTIDE SEQUENCE</scope>
    <source>
        <strain evidence="2">S-191538</strain>
    </source>
</reference>
<evidence type="ECO:0000313" key="2">
    <source>
        <dbReference type="EMBL" id="MCL7024086.1"/>
    </source>
</evidence>
<gene>
    <name evidence="2" type="ORF">MKW94_024366</name>
</gene>
<comment type="caution">
    <text evidence="2">The sequence shown here is derived from an EMBL/GenBank/DDBJ whole genome shotgun (WGS) entry which is preliminary data.</text>
</comment>
<evidence type="ECO:0000313" key="3">
    <source>
        <dbReference type="Proteomes" id="UP001177140"/>
    </source>
</evidence>
<dbReference type="Proteomes" id="UP001177140">
    <property type="component" value="Unassembled WGS sequence"/>
</dbReference>